<evidence type="ECO:0000256" key="3">
    <source>
        <dbReference type="ARBA" id="ARBA00022692"/>
    </source>
</evidence>
<dbReference type="InterPro" id="IPR010432">
    <property type="entry name" value="RDD"/>
</dbReference>
<evidence type="ECO:0000313" key="9">
    <source>
        <dbReference type="Proteomes" id="UP000320421"/>
    </source>
</evidence>
<organism evidence="8 9">
    <name type="scientific">Gimesia chilikensis</name>
    <dbReference type="NCBI Taxonomy" id="2605989"/>
    <lineage>
        <taxon>Bacteria</taxon>
        <taxon>Pseudomonadati</taxon>
        <taxon>Planctomycetota</taxon>
        <taxon>Planctomycetia</taxon>
        <taxon>Planctomycetales</taxon>
        <taxon>Planctomycetaceae</taxon>
        <taxon>Gimesia</taxon>
    </lineage>
</organism>
<dbReference type="OrthoDB" id="9793824at2"/>
<dbReference type="PANTHER" id="PTHR36115:SF6">
    <property type="entry name" value="PROLINE-RICH ANTIGEN HOMOLOG"/>
    <property type="match status" value="1"/>
</dbReference>
<dbReference type="Proteomes" id="UP000320421">
    <property type="component" value="Chromosome"/>
</dbReference>
<feature type="transmembrane region" description="Helical" evidence="6">
    <location>
        <begin position="28"/>
        <end position="52"/>
    </location>
</feature>
<evidence type="ECO:0000256" key="1">
    <source>
        <dbReference type="ARBA" id="ARBA00004651"/>
    </source>
</evidence>
<evidence type="ECO:0000256" key="6">
    <source>
        <dbReference type="SAM" id="Phobius"/>
    </source>
</evidence>
<reference evidence="8 9" key="1">
    <citation type="submission" date="2019-02" db="EMBL/GenBank/DDBJ databases">
        <title>Deep-cultivation of Planctomycetes and their phenomic and genomic characterization uncovers novel biology.</title>
        <authorList>
            <person name="Wiegand S."/>
            <person name="Jogler M."/>
            <person name="Boedeker C."/>
            <person name="Pinto D."/>
            <person name="Vollmers J."/>
            <person name="Rivas-Marin E."/>
            <person name="Kohn T."/>
            <person name="Peeters S.H."/>
            <person name="Heuer A."/>
            <person name="Rast P."/>
            <person name="Oberbeckmann S."/>
            <person name="Bunk B."/>
            <person name="Jeske O."/>
            <person name="Meyerdierks A."/>
            <person name="Storesund J.E."/>
            <person name="Kallscheuer N."/>
            <person name="Luecker S."/>
            <person name="Lage O.M."/>
            <person name="Pohl T."/>
            <person name="Merkel B.J."/>
            <person name="Hornburger P."/>
            <person name="Mueller R.-W."/>
            <person name="Bruemmer F."/>
            <person name="Labrenz M."/>
            <person name="Spormann A.M."/>
            <person name="Op den Camp H."/>
            <person name="Overmann J."/>
            <person name="Amann R."/>
            <person name="Jetten M.S.M."/>
            <person name="Mascher T."/>
            <person name="Medema M.H."/>
            <person name="Devos D.P."/>
            <person name="Kaster A.-K."/>
            <person name="Ovreas L."/>
            <person name="Rohde M."/>
            <person name="Galperin M.Y."/>
            <person name="Jogler C."/>
        </authorList>
    </citation>
    <scope>NUCLEOTIDE SEQUENCE [LARGE SCALE GENOMIC DNA]</scope>
    <source>
        <strain evidence="8 9">HG66A1</strain>
    </source>
</reference>
<evidence type="ECO:0000259" key="7">
    <source>
        <dbReference type="Pfam" id="PF06271"/>
    </source>
</evidence>
<evidence type="ECO:0000256" key="4">
    <source>
        <dbReference type="ARBA" id="ARBA00022989"/>
    </source>
</evidence>
<keyword evidence="3 6" id="KW-0812">Transmembrane</keyword>
<evidence type="ECO:0000256" key="5">
    <source>
        <dbReference type="ARBA" id="ARBA00023136"/>
    </source>
</evidence>
<comment type="subcellular location">
    <subcellularLocation>
        <location evidence="1">Cell membrane</location>
        <topology evidence="1">Multi-pass membrane protein</topology>
    </subcellularLocation>
</comment>
<keyword evidence="5 6" id="KW-0472">Membrane</keyword>
<dbReference type="InterPro" id="IPR051791">
    <property type="entry name" value="Pra-immunoreactive"/>
</dbReference>
<protein>
    <submittedName>
        <fullName evidence="8">RDD family protein</fullName>
    </submittedName>
</protein>
<evidence type="ECO:0000256" key="2">
    <source>
        <dbReference type="ARBA" id="ARBA00022475"/>
    </source>
</evidence>
<gene>
    <name evidence="8" type="ORF">HG66A1_22580</name>
</gene>
<dbReference type="GO" id="GO:0005886">
    <property type="term" value="C:plasma membrane"/>
    <property type="evidence" value="ECO:0007669"/>
    <property type="project" value="UniProtKB-SubCell"/>
</dbReference>
<sequence length="197" mass="22587">MAGVSRDRSLGDGVYFAPEDYIGLRQRVVIFLVDATVLLGVLFALAFFSLFLSEDYVDEESGKGLSWIWFACIWFYLTVIKASRLRTVGYWVTGARIITLRGTKPSVWRMTYRALLNFYSPLNLVYDLLWVGVDRDCQSLTDRFAGTCVVRKRAEPVGRAEIHYTYYTGMSFLYFYPCVVLPRETEELVEVELASST</sequence>
<accession>A0A517PM71</accession>
<feature type="domain" description="RDD" evidence="7">
    <location>
        <begin position="23"/>
        <end position="146"/>
    </location>
</feature>
<keyword evidence="9" id="KW-1185">Reference proteome</keyword>
<dbReference type="RefSeq" id="WP_145183316.1">
    <property type="nucleotide sequence ID" value="NZ_CP036266.1"/>
</dbReference>
<keyword evidence="4 6" id="KW-1133">Transmembrane helix</keyword>
<dbReference type="EMBL" id="CP036266">
    <property type="protein sequence ID" value="QDT20472.1"/>
    <property type="molecule type" value="Genomic_DNA"/>
</dbReference>
<evidence type="ECO:0000313" key="8">
    <source>
        <dbReference type="EMBL" id="QDT20472.1"/>
    </source>
</evidence>
<name>A0A517PM71_9PLAN</name>
<dbReference type="Pfam" id="PF06271">
    <property type="entry name" value="RDD"/>
    <property type="match status" value="1"/>
</dbReference>
<dbReference type="PANTHER" id="PTHR36115">
    <property type="entry name" value="PROLINE-RICH ANTIGEN HOMOLOG-RELATED"/>
    <property type="match status" value="1"/>
</dbReference>
<keyword evidence="2" id="KW-1003">Cell membrane</keyword>
<proteinExistence type="predicted"/>
<feature type="transmembrane region" description="Helical" evidence="6">
    <location>
        <begin position="64"/>
        <end position="80"/>
    </location>
</feature>
<dbReference type="AlphaFoldDB" id="A0A517PM71"/>